<accession>A0A225BCF9</accession>
<gene>
    <name evidence="2" type="ORF">UA08_00114</name>
</gene>
<sequence length="276" mass="31791">MGNSSTSIENIKAFSPKTRPPSKKKYTEKASFAVRKRWMELLSALPEEYFQRNHELQVKSSFWNALETLRPEEHDAADKFEHITMNEKEWSRYAVRACVIYIECGLLDEQILSILNQTIAYVAVCALRAGHRRVYFDDGINVFFDPCDSGMAYSSRQKYEILLERLRGLKSVENKRSVTLAVSGDGHEQKPAAAAVAQATPASTTVTQPLKIPSSQPFLNENQIQHQKNKPKKRRSKKKSKGLQERDHSETKTLKRRLFDDYTMGEHKKQKFSKHR</sequence>
<reference evidence="2 3" key="1">
    <citation type="submission" date="2015-06" db="EMBL/GenBank/DDBJ databases">
        <title>Talaromyces atroroseus IBT 11181 draft genome.</title>
        <authorList>
            <person name="Rasmussen K.B."/>
            <person name="Rasmussen S."/>
            <person name="Petersen B."/>
            <person name="Sicheritz-Ponten T."/>
            <person name="Mortensen U.H."/>
            <person name="Thrane U."/>
        </authorList>
    </citation>
    <scope>NUCLEOTIDE SEQUENCE [LARGE SCALE GENOMIC DNA]</scope>
    <source>
        <strain evidence="2 3">IBT 11181</strain>
    </source>
</reference>
<dbReference type="OrthoDB" id="10377674at2759"/>
<dbReference type="AlphaFoldDB" id="A0A225BCF9"/>
<evidence type="ECO:0000313" key="2">
    <source>
        <dbReference type="EMBL" id="OKL64605.1"/>
    </source>
</evidence>
<name>A0A225BCF9_TALAT</name>
<dbReference type="Proteomes" id="UP000214365">
    <property type="component" value="Unassembled WGS sequence"/>
</dbReference>
<feature type="compositionally biased region" description="Basic and acidic residues" evidence="1">
    <location>
        <begin position="242"/>
        <end position="267"/>
    </location>
</feature>
<keyword evidence="3" id="KW-1185">Reference proteome</keyword>
<feature type="region of interest" description="Disordered" evidence="1">
    <location>
        <begin position="198"/>
        <end position="276"/>
    </location>
</feature>
<feature type="region of interest" description="Disordered" evidence="1">
    <location>
        <begin position="1"/>
        <end position="26"/>
    </location>
</feature>
<feature type="compositionally biased region" description="Polar residues" evidence="1">
    <location>
        <begin position="213"/>
        <end position="226"/>
    </location>
</feature>
<evidence type="ECO:0000313" key="3">
    <source>
        <dbReference type="Proteomes" id="UP000214365"/>
    </source>
</evidence>
<organism evidence="2 3">
    <name type="scientific">Talaromyces atroroseus</name>
    <dbReference type="NCBI Taxonomy" id="1441469"/>
    <lineage>
        <taxon>Eukaryota</taxon>
        <taxon>Fungi</taxon>
        <taxon>Dikarya</taxon>
        <taxon>Ascomycota</taxon>
        <taxon>Pezizomycotina</taxon>
        <taxon>Eurotiomycetes</taxon>
        <taxon>Eurotiomycetidae</taxon>
        <taxon>Eurotiales</taxon>
        <taxon>Trichocomaceae</taxon>
        <taxon>Talaromyces</taxon>
        <taxon>Talaromyces sect. Trachyspermi</taxon>
    </lineage>
</organism>
<dbReference type="EMBL" id="LFMY01000001">
    <property type="protein sequence ID" value="OKL64605.1"/>
    <property type="molecule type" value="Genomic_DNA"/>
</dbReference>
<comment type="caution">
    <text evidence="2">The sequence shown here is derived from an EMBL/GenBank/DDBJ whole genome shotgun (WGS) entry which is preliminary data.</text>
</comment>
<evidence type="ECO:0000256" key="1">
    <source>
        <dbReference type="SAM" id="MobiDB-lite"/>
    </source>
</evidence>
<proteinExistence type="predicted"/>
<feature type="compositionally biased region" description="Low complexity" evidence="1">
    <location>
        <begin position="198"/>
        <end position="209"/>
    </location>
</feature>
<dbReference type="GeneID" id="30999869"/>
<feature type="compositionally biased region" description="Basic residues" evidence="1">
    <location>
        <begin position="227"/>
        <end position="241"/>
    </location>
</feature>
<dbReference type="RefSeq" id="XP_020124726.1">
    <property type="nucleotide sequence ID" value="XM_020259885.1"/>
</dbReference>
<protein>
    <submittedName>
        <fullName evidence="2">Uncharacterized protein</fullName>
    </submittedName>
</protein>